<accession>A0A915DRQ2</accession>
<sequence>MNMQIHTENVRNACKPPGRLVDPSLQHFAEVPKRLSDNEVADWLICNDEMLKDDSEYAAQFTNGVCTFFLLTRINAILLGQRLAECHNAISFRKNAKNAVYFSRDLVESHRDVRIHFPRYASSHSGFEEAIVNARKYVNSHLINPVCQQLADIDLIDYD</sequence>
<evidence type="ECO:0000313" key="1">
    <source>
        <dbReference type="Proteomes" id="UP000887574"/>
    </source>
</evidence>
<proteinExistence type="predicted"/>
<protein>
    <submittedName>
        <fullName evidence="2">Uncharacterized protein</fullName>
    </submittedName>
</protein>
<organism evidence="1 2">
    <name type="scientific">Ditylenchus dipsaci</name>
    <dbReference type="NCBI Taxonomy" id="166011"/>
    <lineage>
        <taxon>Eukaryota</taxon>
        <taxon>Metazoa</taxon>
        <taxon>Ecdysozoa</taxon>
        <taxon>Nematoda</taxon>
        <taxon>Chromadorea</taxon>
        <taxon>Rhabditida</taxon>
        <taxon>Tylenchina</taxon>
        <taxon>Tylenchomorpha</taxon>
        <taxon>Sphaerularioidea</taxon>
        <taxon>Anguinidae</taxon>
        <taxon>Anguininae</taxon>
        <taxon>Ditylenchus</taxon>
    </lineage>
</organism>
<dbReference type="WBParaSite" id="jg22823">
    <property type="protein sequence ID" value="jg22823"/>
    <property type="gene ID" value="jg22823"/>
</dbReference>
<evidence type="ECO:0000313" key="2">
    <source>
        <dbReference type="WBParaSite" id="jg22823"/>
    </source>
</evidence>
<name>A0A915DRQ2_9BILA</name>
<dbReference type="Proteomes" id="UP000887574">
    <property type="component" value="Unplaced"/>
</dbReference>
<dbReference type="AlphaFoldDB" id="A0A915DRQ2"/>
<keyword evidence="1" id="KW-1185">Reference proteome</keyword>
<reference evidence="2" key="1">
    <citation type="submission" date="2022-11" db="UniProtKB">
        <authorList>
            <consortium name="WormBaseParasite"/>
        </authorList>
    </citation>
    <scope>IDENTIFICATION</scope>
</reference>